<sequence length="162" mass="17462">MLCFDMKDIVRIVLSSISLMEWNAKTPLQWEWENLMMLNAKPTEIPRKLIPVEWDIDGEEGMDSGSLYSSGAAAGGSGASGSDLGLASSESLKSASINSSSLREVKATQFTLEAFDAIPDNVSKKKKVSKVEHSGTFPIFEASVGSGEPLLSLRLGKQTYSV</sequence>
<dbReference type="EMBL" id="VEPZ02000209">
    <property type="protein sequence ID" value="KAE8730129.1"/>
    <property type="molecule type" value="Genomic_DNA"/>
</dbReference>
<evidence type="ECO:0000313" key="2">
    <source>
        <dbReference type="EMBL" id="KAE8730129.1"/>
    </source>
</evidence>
<evidence type="ECO:0000256" key="1">
    <source>
        <dbReference type="SAM" id="MobiDB-lite"/>
    </source>
</evidence>
<dbReference type="Proteomes" id="UP000436088">
    <property type="component" value="Unassembled WGS sequence"/>
</dbReference>
<name>A0A6A3CSF5_HIBSY</name>
<organism evidence="2 3">
    <name type="scientific">Hibiscus syriacus</name>
    <name type="common">Rose of Sharon</name>
    <dbReference type="NCBI Taxonomy" id="106335"/>
    <lineage>
        <taxon>Eukaryota</taxon>
        <taxon>Viridiplantae</taxon>
        <taxon>Streptophyta</taxon>
        <taxon>Embryophyta</taxon>
        <taxon>Tracheophyta</taxon>
        <taxon>Spermatophyta</taxon>
        <taxon>Magnoliopsida</taxon>
        <taxon>eudicotyledons</taxon>
        <taxon>Gunneridae</taxon>
        <taxon>Pentapetalae</taxon>
        <taxon>rosids</taxon>
        <taxon>malvids</taxon>
        <taxon>Malvales</taxon>
        <taxon>Malvaceae</taxon>
        <taxon>Malvoideae</taxon>
        <taxon>Hibiscus</taxon>
    </lineage>
</organism>
<gene>
    <name evidence="2" type="ORF">F3Y22_tig00003041pilonHSYRG00921</name>
</gene>
<protein>
    <submittedName>
        <fullName evidence="2">Ran BP2/NZF zinc finger-like superfamily protein isoform 1</fullName>
    </submittedName>
</protein>
<evidence type="ECO:0000313" key="3">
    <source>
        <dbReference type="Proteomes" id="UP000436088"/>
    </source>
</evidence>
<accession>A0A6A3CSF5</accession>
<proteinExistence type="predicted"/>
<feature type="region of interest" description="Disordered" evidence="1">
    <location>
        <begin position="67"/>
        <end position="86"/>
    </location>
</feature>
<reference evidence="2" key="1">
    <citation type="submission" date="2019-09" db="EMBL/GenBank/DDBJ databases">
        <title>Draft genome information of white flower Hibiscus syriacus.</title>
        <authorList>
            <person name="Kim Y.-M."/>
        </authorList>
    </citation>
    <scope>NUCLEOTIDE SEQUENCE [LARGE SCALE GENOMIC DNA]</scope>
    <source>
        <strain evidence="2">YM2019G1</strain>
    </source>
</reference>
<dbReference type="AlphaFoldDB" id="A0A6A3CSF5"/>
<comment type="caution">
    <text evidence="2">The sequence shown here is derived from an EMBL/GenBank/DDBJ whole genome shotgun (WGS) entry which is preliminary data.</text>
</comment>
<keyword evidence="3" id="KW-1185">Reference proteome</keyword>